<dbReference type="Proteomes" id="UP000006038">
    <property type="component" value="Chromosome 10"/>
</dbReference>
<name>J3N4H7_ORYBR</name>
<dbReference type="Gramene" id="OB10G24250.1">
    <property type="protein sequence ID" value="OB10G24250.1"/>
    <property type="gene ID" value="OB10G24250"/>
</dbReference>
<organism evidence="1">
    <name type="scientific">Oryza brachyantha</name>
    <name type="common">malo sina</name>
    <dbReference type="NCBI Taxonomy" id="4533"/>
    <lineage>
        <taxon>Eukaryota</taxon>
        <taxon>Viridiplantae</taxon>
        <taxon>Streptophyta</taxon>
        <taxon>Embryophyta</taxon>
        <taxon>Tracheophyta</taxon>
        <taxon>Spermatophyta</taxon>
        <taxon>Magnoliopsida</taxon>
        <taxon>Liliopsida</taxon>
        <taxon>Poales</taxon>
        <taxon>Poaceae</taxon>
        <taxon>BOP clade</taxon>
        <taxon>Oryzoideae</taxon>
        <taxon>Oryzeae</taxon>
        <taxon>Oryzinae</taxon>
        <taxon>Oryza</taxon>
    </lineage>
</organism>
<protein>
    <submittedName>
        <fullName evidence="1">Uncharacterized protein</fullName>
    </submittedName>
</protein>
<evidence type="ECO:0000313" key="2">
    <source>
        <dbReference type="Proteomes" id="UP000006038"/>
    </source>
</evidence>
<proteinExistence type="predicted"/>
<keyword evidence="2" id="KW-1185">Reference proteome</keyword>
<reference evidence="1" key="1">
    <citation type="journal article" date="2013" name="Nat. Commun.">
        <title>Whole-genome sequencing of Oryza brachyantha reveals mechanisms underlying Oryza genome evolution.</title>
        <authorList>
            <person name="Chen J."/>
            <person name="Huang Q."/>
            <person name="Gao D."/>
            <person name="Wang J."/>
            <person name="Lang Y."/>
            <person name="Liu T."/>
            <person name="Li B."/>
            <person name="Bai Z."/>
            <person name="Luis Goicoechea J."/>
            <person name="Liang C."/>
            <person name="Chen C."/>
            <person name="Zhang W."/>
            <person name="Sun S."/>
            <person name="Liao Y."/>
            <person name="Zhang X."/>
            <person name="Yang L."/>
            <person name="Song C."/>
            <person name="Wang M."/>
            <person name="Shi J."/>
            <person name="Liu G."/>
            <person name="Liu J."/>
            <person name="Zhou H."/>
            <person name="Zhou W."/>
            <person name="Yu Q."/>
            <person name="An N."/>
            <person name="Chen Y."/>
            <person name="Cai Q."/>
            <person name="Wang B."/>
            <person name="Liu B."/>
            <person name="Min J."/>
            <person name="Huang Y."/>
            <person name="Wu H."/>
            <person name="Li Z."/>
            <person name="Zhang Y."/>
            <person name="Yin Y."/>
            <person name="Song W."/>
            <person name="Jiang J."/>
            <person name="Jackson S.A."/>
            <person name="Wing R.A."/>
            <person name="Wang J."/>
            <person name="Chen M."/>
        </authorList>
    </citation>
    <scope>NUCLEOTIDE SEQUENCE [LARGE SCALE GENOMIC DNA]</scope>
    <source>
        <strain evidence="1">cv. IRGC 101232</strain>
    </source>
</reference>
<dbReference type="EnsemblPlants" id="OB10G24250.1">
    <property type="protein sequence ID" value="OB10G24250.1"/>
    <property type="gene ID" value="OB10G24250"/>
</dbReference>
<reference evidence="1" key="2">
    <citation type="submission" date="2013-04" db="UniProtKB">
        <authorList>
            <consortium name="EnsemblPlants"/>
        </authorList>
    </citation>
    <scope>IDENTIFICATION</scope>
</reference>
<evidence type="ECO:0000313" key="1">
    <source>
        <dbReference type="EnsemblPlants" id="OB10G24250.1"/>
    </source>
</evidence>
<sequence length="113" mass="12498">MELLLPLVGVLTGQEASCLLTSMSQPPLPHAAELSQATPIPVSTGIDAPLKSYRFRLILAWTKIKLRDKLKELKWTYSYELHTMYSCSRGEPILFTSRLGQSGSKAIPEALPV</sequence>
<dbReference type="HOGENOM" id="CLU_2137328_0_0_1"/>
<dbReference type="AlphaFoldDB" id="J3N4H7"/>
<accession>J3N4H7</accession>